<dbReference type="InParanoid" id="E2AER3"/>
<keyword evidence="3" id="KW-1185">Reference proteome</keyword>
<sequence length="27" mass="3092">LTTVPIDHGPDWPRSRLTTVPIDHRPD</sequence>
<dbReference type="Proteomes" id="UP000000311">
    <property type="component" value="Unassembled WGS sequence"/>
</dbReference>
<reference evidence="2 3" key="1">
    <citation type="journal article" date="2010" name="Science">
        <title>Genomic comparison of the ants Camponotus floridanus and Harpegnathos saltator.</title>
        <authorList>
            <person name="Bonasio R."/>
            <person name="Zhang G."/>
            <person name="Ye C."/>
            <person name="Mutti N.S."/>
            <person name="Fang X."/>
            <person name="Qin N."/>
            <person name="Donahue G."/>
            <person name="Yang P."/>
            <person name="Li Q."/>
            <person name="Li C."/>
            <person name="Zhang P."/>
            <person name="Huang Z."/>
            <person name="Berger S.L."/>
            <person name="Reinberg D."/>
            <person name="Wang J."/>
            <person name="Liebig J."/>
        </authorList>
    </citation>
    <scope>NUCLEOTIDE SEQUENCE [LARGE SCALE GENOMIC DNA]</scope>
    <source>
        <strain evidence="3">C129</strain>
    </source>
</reference>
<evidence type="ECO:0000313" key="2">
    <source>
        <dbReference type="EMBL" id="EFN68073.1"/>
    </source>
</evidence>
<accession>E2AER3</accession>
<feature type="non-terminal residue" evidence="2">
    <location>
        <position position="27"/>
    </location>
</feature>
<dbReference type="AlphaFoldDB" id="E2AER3"/>
<evidence type="ECO:0000256" key="1">
    <source>
        <dbReference type="SAM" id="MobiDB-lite"/>
    </source>
</evidence>
<gene>
    <name evidence="2" type="ORF">EAG_01285</name>
</gene>
<organism evidence="3">
    <name type="scientific">Camponotus floridanus</name>
    <name type="common">Florida carpenter ant</name>
    <dbReference type="NCBI Taxonomy" id="104421"/>
    <lineage>
        <taxon>Eukaryota</taxon>
        <taxon>Metazoa</taxon>
        <taxon>Ecdysozoa</taxon>
        <taxon>Arthropoda</taxon>
        <taxon>Hexapoda</taxon>
        <taxon>Insecta</taxon>
        <taxon>Pterygota</taxon>
        <taxon>Neoptera</taxon>
        <taxon>Endopterygota</taxon>
        <taxon>Hymenoptera</taxon>
        <taxon>Apocrita</taxon>
        <taxon>Aculeata</taxon>
        <taxon>Formicoidea</taxon>
        <taxon>Formicidae</taxon>
        <taxon>Formicinae</taxon>
        <taxon>Camponotus</taxon>
    </lineage>
</organism>
<name>E2AER3_CAMFO</name>
<dbReference type="EMBL" id="GL438909">
    <property type="protein sequence ID" value="EFN68073.1"/>
    <property type="molecule type" value="Genomic_DNA"/>
</dbReference>
<feature type="region of interest" description="Disordered" evidence="1">
    <location>
        <begin position="1"/>
        <end position="27"/>
    </location>
</feature>
<protein>
    <submittedName>
        <fullName evidence="2">Uncharacterized protein</fullName>
    </submittedName>
</protein>
<proteinExistence type="predicted"/>
<feature type="non-terminal residue" evidence="2">
    <location>
        <position position="1"/>
    </location>
</feature>
<evidence type="ECO:0000313" key="3">
    <source>
        <dbReference type="Proteomes" id="UP000000311"/>
    </source>
</evidence>